<proteinExistence type="predicted"/>
<comment type="caution">
    <text evidence="1">The sequence shown here is derived from an EMBL/GenBank/DDBJ whole genome shotgun (WGS) entry which is preliminary data.</text>
</comment>
<evidence type="ECO:0000313" key="1">
    <source>
        <dbReference type="EMBL" id="GFT78847.1"/>
    </source>
</evidence>
<evidence type="ECO:0000313" key="2">
    <source>
        <dbReference type="Proteomes" id="UP000887013"/>
    </source>
</evidence>
<gene>
    <name evidence="1" type="ORF">NPIL_564271</name>
</gene>
<keyword evidence="2" id="KW-1185">Reference proteome</keyword>
<sequence length="103" mass="11969">MAQIRSCFERRRDSEGKEKNCSIPFDSYQGEIVFEIFFQYFEDCANDIMDSSICKKLSTESLTIQEIDLVENKLLKIVLDESFNKEDSLEGLLTYVTKMDSVD</sequence>
<reference evidence="1" key="1">
    <citation type="submission" date="2020-08" db="EMBL/GenBank/DDBJ databases">
        <title>Multicomponent nature underlies the extraordinary mechanical properties of spider dragline silk.</title>
        <authorList>
            <person name="Kono N."/>
            <person name="Nakamura H."/>
            <person name="Mori M."/>
            <person name="Yoshida Y."/>
            <person name="Ohtoshi R."/>
            <person name="Malay A.D."/>
            <person name="Moran D.A.P."/>
            <person name="Tomita M."/>
            <person name="Numata K."/>
            <person name="Arakawa K."/>
        </authorList>
    </citation>
    <scope>NUCLEOTIDE SEQUENCE</scope>
</reference>
<organism evidence="1 2">
    <name type="scientific">Nephila pilipes</name>
    <name type="common">Giant wood spider</name>
    <name type="synonym">Nephila maculata</name>
    <dbReference type="NCBI Taxonomy" id="299642"/>
    <lineage>
        <taxon>Eukaryota</taxon>
        <taxon>Metazoa</taxon>
        <taxon>Ecdysozoa</taxon>
        <taxon>Arthropoda</taxon>
        <taxon>Chelicerata</taxon>
        <taxon>Arachnida</taxon>
        <taxon>Araneae</taxon>
        <taxon>Araneomorphae</taxon>
        <taxon>Entelegynae</taxon>
        <taxon>Araneoidea</taxon>
        <taxon>Nephilidae</taxon>
        <taxon>Nephila</taxon>
    </lineage>
</organism>
<name>A0A8X6PSN2_NEPPI</name>
<dbReference type="AlphaFoldDB" id="A0A8X6PSN2"/>
<dbReference type="Proteomes" id="UP000887013">
    <property type="component" value="Unassembled WGS sequence"/>
</dbReference>
<protein>
    <submittedName>
        <fullName evidence="1">Uncharacterized protein</fullName>
    </submittedName>
</protein>
<dbReference type="EMBL" id="BMAW01022663">
    <property type="protein sequence ID" value="GFT78847.1"/>
    <property type="molecule type" value="Genomic_DNA"/>
</dbReference>
<accession>A0A8X6PSN2</accession>